<dbReference type="AlphaFoldDB" id="A0A0X8E546"/>
<reference evidence="4 5" key="1">
    <citation type="journal article" date="2016" name="J. Biotechnol.">
        <title>First complete genome sequence of a species in the genus Microterricola, an extremophilic cold active enzyme producing bacterial strain ERGS5:02 isolated from Sikkim Himalaya.</title>
        <authorList>
            <person name="Himanshu"/>
            <person name="Swarnkar M.K."/>
            <person name="Singh D."/>
            <person name="Kumar R."/>
        </authorList>
    </citation>
    <scope>NUCLEOTIDE SEQUENCE [LARGE SCALE GENOMIC DNA]</scope>
    <source>
        <strain evidence="4 5">ERGS5:02</strain>
    </source>
</reference>
<accession>A0A0X8E546</accession>
<gene>
    <name evidence="4" type="ORF">AWU67_10280</name>
</gene>
<name>A0A0X8E546_9MICO</name>
<dbReference type="Pfam" id="PF26381">
    <property type="entry name" value="BREX_PglY_5th"/>
    <property type="match status" value="1"/>
</dbReference>
<dbReference type="Pfam" id="PF26382">
    <property type="entry name" value="BREX_PglY_6th"/>
    <property type="match status" value="1"/>
</dbReference>
<dbReference type="EMBL" id="CP014145">
    <property type="protein sequence ID" value="AMB59186.1"/>
    <property type="molecule type" value="Genomic_DNA"/>
</dbReference>
<feature type="domain" description="ATPase PglY 5th" evidence="2">
    <location>
        <begin position="843"/>
        <end position="939"/>
    </location>
</feature>
<dbReference type="InterPro" id="IPR058748">
    <property type="entry name" value="PglY_5th"/>
</dbReference>
<evidence type="ECO:0000313" key="5">
    <source>
        <dbReference type="Proteomes" id="UP000058305"/>
    </source>
</evidence>
<evidence type="ECO:0008006" key="6">
    <source>
        <dbReference type="Google" id="ProtNLM"/>
    </source>
</evidence>
<proteinExistence type="predicted"/>
<evidence type="ECO:0000259" key="2">
    <source>
        <dbReference type="Pfam" id="PF26381"/>
    </source>
</evidence>
<dbReference type="OrthoDB" id="3201900at2"/>
<feature type="compositionally biased region" description="Polar residues" evidence="1">
    <location>
        <begin position="1167"/>
        <end position="1183"/>
    </location>
</feature>
<evidence type="ECO:0000313" key="4">
    <source>
        <dbReference type="EMBL" id="AMB59186.1"/>
    </source>
</evidence>
<evidence type="ECO:0000259" key="3">
    <source>
        <dbReference type="Pfam" id="PF26382"/>
    </source>
</evidence>
<feature type="region of interest" description="Disordered" evidence="1">
    <location>
        <begin position="1154"/>
        <end position="1184"/>
    </location>
</feature>
<sequence>MTALPLTTPLRDLISIPARANAADFVLRLDEGVARADRTLGDYVVTESIAESFDEALSMVEQAVTNRISVGSYIHGSFGAGKSHFMAVLHLLLSKHLPAREVNGMAPVVSKHLDVLEKQFLAVDYHLIGAKNLESALFAGYLETVTAKHPEAPLPFLHASDQLLEDARTHRELLGDEKFFATISPKTGGGWGSLATGWDADSFESALAQTPGEADRDRLVSDLTATLFTGYSAAGEWVDITSGLRTMSNHAHALGYDGIVLFLDELVLWLGQHLSDQAFIQSEASKVAKLVETGSGSLPVPFISFVARQRELAQFLGNSALGVERVSQQQTLQYWDDRFEKIQLRAADLPKIVKQRLLRPVSDDAADTLQASLARVRADGAVWNSLLADEASSGEAEFASVFPFSPALVDAMVALSNIMQRERTALTLMTELLIDGNDELTAGDVIPVGDLYDYIALGTSKPLDDNVRAGFEISARFYTDKLRPFLLNKHGLTDATAKGLARNHPFRTEDRLAKTLLIAALAPGAASLKNLTASKLHALNYGSITAFVPGMETSQALTLVRKWAEEFGEIHVAEGAVDPLVSVQLSGVDYDSILSRVTGEDTPPARRALIRTLVLDGLGLGNTTGMLGQGIPFPHVWRGQKRVASIWFGNLHSGASDFKDYDFETGEGEWKVFIDFPYAADGQSGPRDDLARVSGLRDEKGITADTITWLPNFLTATRLNDLGRLVVLEYLLAENRFDANADHLPVSDRPAARQALENNRANLRESFGRAILRAYGVAAPDTSDADDELLPTEIFTTLVPGLTIQAPVTGTLSGGLTGALEQAWKNAYPGHPDLGHSEVKRRELDDSLALVTRAVEHSGRAEGLTSVDKRLAGSVAVPLGLGSLNENVFTSQITQFSWRDEFTKWEAELAGNLTAGALRARLADRGMSRDLEDTVILAWSIVADREWVRGLSAVARPGVGFLTDDLVLRTANLPEEDAWARANAVVSDVLGAPAETYCSSGAVRRLGGAIHRAAGERVADTVSLVEQLEAHAAPLGLDTDALTGRLATARCAAELLGALSKERDPLLAISVIADTTFVDSAVAVGKSIATAASVSRALNGAAWDIISKAATLGLPQVDKSLTTLRAAAAANESAVPLVARLAEAAEISKQALLATTPAPTTQPRHVPTSTQSGTGSQNPSTAYTDVDDMAARPKAPSTANGQLSASGDRLEPAISELREAIEAALGGDVAKNVRITWQVQ</sequence>
<dbReference type="InterPro" id="IPR058747">
    <property type="entry name" value="PglY_C"/>
</dbReference>
<reference evidence="5" key="2">
    <citation type="submission" date="2016-01" db="EMBL/GenBank/DDBJ databases">
        <title>First complete genome sequence of a species in the genus Microterricola, an extremophilic cold active enzyme producing strain ERGS5:02 isolated from Sikkim Himalaya.</title>
        <authorList>
            <person name="Kumar R."/>
            <person name="Singh D."/>
            <person name="Swarnkar M.K."/>
        </authorList>
    </citation>
    <scope>NUCLEOTIDE SEQUENCE [LARGE SCALE GENOMIC DNA]</scope>
    <source>
        <strain evidence="5">ERGS5:02</strain>
    </source>
</reference>
<keyword evidence="5" id="KW-1185">Reference proteome</keyword>
<dbReference type="Proteomes" id="UP000058305">
    <property type="component" value="Chromosome"/>
</dbReference>
<dbReference type="KEGG" id="mvd:AWU67_10280"/>
<evidence type="ECO:0000256" key="1">
    <source>
        <dbReference type="SAM" id="MobiDB-lite"/>
    </source>
</evidence>
<protein>
    <recommendedName>
        <fullName evidence="6">Phage resistance protein</fullName>
    </recommendedName>
</protein>
<organism evidence="4 5">
    <name type="scientific">Microterricola viridarii</name>
    <dbReference type="NCBI Taxonomy" id="412690"/>
    <lineage>
        <taxon>Bacteria</taxon>
        <taxon>Bacillati</taxon>
        <taxon>Actinomycetota</taxon>
        <taxon>Actinomycetes</taxon>
        <taxon>Micrococcales</taxon>
        <taxon>Microbacteriaceae</taxon>
        <taxon>Microterricola</taxon>
    </lineage>
</organism>
<feature type="domain" description="ATPase PglY C-terminal" evidence="3">
    <location>
        <begin position="986"/>
        <end position="1152"/>
    </location>
</feature>
<dbReference type="RefSeq" id="WP_067228573.1">
    <property type="nucleotide sequence ID" value="NZ_CP014145.1"/>
</dbReference>
<feature type="compositionally biased region" description="Low complexity" evidence="1">
    <location>
        <begin position="1154"/>
        <end position="1163"/>
    </location>
</feature>